<evidence type="ECO:0000256" key="1">
    <source>
        <dbReference type="SAM" id="MobiDB-lite"/>
    </source>
</evidence>
<dbReference type="AlphaFoldDB" id="A0A843VAT1"/>
<comment type="caution">
    <text evidence="2">The sequence shown here is derived from an EMBL/GenBank/DDBJ whole genome shotgun (WGS) entry which is preliminary data.</text>
</comment>
<accession>A0A843VAT1</accession>
<feature type="region of interest" description="Disordered" evidence="1">
    <location>
        <begin position="99"/>
        <end position="126"/>
    </location>
</feature>
<feature type="compositionally biased region" description="Low complexity" evidence="1">
    <location>
        <begin position="103"/>
        <end position="114"/>
    </location>
</feature>
<dbReference type="Proteomes" id="UP000652761">
    <property type="component" value="Unassembled WGS sequence"/>
</dbReference>
<proteinExistence type="predicted"/>
<protein>
    <submittedName>
        <fullName evidence="2">Uncharacterized protein</fullName>
    </submittedName>
</protein>
<keyword evidence="3" id="KW-1185">Reference proteome</keyword>
<reference evidence="2" key="1">
    <citation type="submission" date="2017-07" db="EMBL/GenBank/DDBJ databases">
        <title>Taro Niue Genome Assembly and Annotation.</title>
        <authorList>
            <person name="Atibalentja N."/>
            <person name="Keating K."/>
            <person name="Fields C.J."/>
        </authorList>
    </citation>
    <scope>NUCLEOTIDE SEQUENCE</scope>
    <source>
        <strain evidence="2">Niue_2</strain>
        <tissue evidence="2">Leaf</tissue>
    </source>
</reference>
<evidence type="ECO:0000313" key="2">
    <source>
        <dbReference type="EMBL" id="MQL90644.1"/>
    </source>
</evidence>
<sequence length="126" mass="12728">MKKPLQKGRAVLGCARAHGPNSLPCLDDGRQKKLEAEDEETSPEAPCGPRVLPLQLESAVVPLGVPLAELVLPAGSVVANPLLQSLRTADLLPASAGTTSIEGTVGTVGTAGTVKDPGTSLSTTAP</sequence>
<organism evidence="2 3">
    <name type="scientific">Colocasia esculenta</name>
    <name type="common">Wild taro</name>
    <name type="synonym">Arum esculentum</name>
    <dbReference type="NCBI Taxonomy" id="4460"/>
    <lineage>
        <taxon>Eukaryota</taxon>
        <taxon>Viridiplantae</taxon>
        <taxon>Streptophyta</taxon>
        <taxon>Embryophyta</taxon>
        <taxon>Tracheophyta</taxon>
        <taxon>Spermatophyta</taxon>
        <taxon>Magnoliopsida</taxon>
        <taxon>Liliopsida</taxon>
        <taxon>Araceae</taxon>
        <taxon>Aroideae</taxon>
        <taxon>Colocasieae</taxon>
        <taxon>Colocasia</taxon>
    </lineage>
</organism>
<name>A0A843VAT1_COLES</name>
<gene>
    <name evidence="2" type="ORF">Taro_023250</name>
</gene>
<evidence type="ECO:0000313" key="3">
    <source>
        <dbReference type="Proteomes" id="UP000652761"/>
    </source>
</evidence>
<dbReference type="EMBL" id="NMUH01001261">
    <property type="protein sequence ID" value="MQL90644.1"/>
    <property type="molecule type" value="Genomic_DNA"/>
</dbReference>
<feature type="region of interest" description="Disordered" evidence="1">
    <location>
        <begin position="13"/>
        <end position="49"/>
    </location>
</feature>